<dbReference type="AlphaFoldDB" id="A0A1G5KJH0"/>
<dbReference type="EMBL" id="FMVF01000046">
    <property type="protein sequence ID" value="SCZ00783.1"/>
    <property type="molecule type" value="Genomic_DNA"/>
</dbReference>
<keyword evidence="2" id="KW-1185">Reference proteome</keyword>
<evidence type="ECO:0000313" key="2">
    <source>
        <dbReference type="Proteomes" id="UP000199354"/>
    </source>
</evidence>
<gene>
    <name evidence="1" type="ORF">SAMN02927903_03343</name>
</gene>
<name>A0A1G5KJH0_9FLAO</name>
<accession>A0A1G5KJH0</accession>
<dbReference type="STRING" id="490189.SAMN02927903_03343"/>
<reference evidence="1 2" key="1">
    <citation type="submission" date="2016-10" db="EMBL/GenBank/DDBJ databases">
        <authorList>
            <person name="de Groot N.N."/>
        </authorList>
    </citation>
    <scope>NUCLEOTIDE SEQUENCE [LARGE SCALE GENOMIC DNA]</scope>
    <source>
        <strain evidence="1 2">CGMCC 1.7031</strain>
    </source>
</reference>
<proteinExistence type="predicted"/>
<sequence length="55" mass="6263">MTVVIDKSNLKNTSKILSEKLKKSTKSGNLSKHFGKLKRNIDGLKYQISVRENED</sequence>
<evidence type="ECO:0000313" key="1">
    <source>
        <dbReference type="EMBL" id="SCZ00783.1"/>
    </source>
</evidence>
<organism evidence="1 2">
    <name type="scientific">Flavobacterium caeni</name>
    <dbReference type="NCBI Taxonomy" id="490189"/>
    <lineage>
        <taxon>Bacteria</taxon>
        <taxon>Pseudomonadati</taxon>
        <taxon>Bacteroidota</taxon>
        <taxon>Flavobacteriia</taxon>
        <taxon>Flavobacteriales</taxon>
        <taxon>Flavobacteriaceae</taxon>
        <taxon>Flavobacterium</taxon>
    </lineage>
</organism>
<dbReference type="RefSeq" id="WP_170826903.1">
    <property type="nucleotide sequence ID" value="NZ_FMVF01000046.1"/>
</dbReference>
<protein>
    <submittedName>
        <fullName evidence="1">Uncharacterized protein</fullName>
    </submittedName>
</protein>
<dbReference type="Proteomes" id="UP000199354">
    <property type="component" value="Unassembled WGS sequence"/>
</dbReference>